<keyword evidence="5" id="KW-1185">Reference proteome</keyword>
<dbReference type="EMBL" id="FMZV01000013">
    <property type="protein sequence ID" value="SDE03845.1"/>
    <property type="molecule type" value="Genomic_DNA"/>
</dbReference>
<protein>
    <submittedName>
        <fullName evidence="4">ABC-type amino acid transport substrate-binding protein</fullName>
    </submittedName>
</protein>
<keyword evidence="1 2" id="KW-0732">Signal</keyword>
<dbReference type="Gene3D" id="3.40.190.10">
    <property type="entry name" value="Periplasmic binding protein-like II"/>
    <property type="match status" value="2"/>
</dbReference>
<dbReference type="SMART" id="SM00062">
    <property type="entry name" value="PBPb"/>
    <property type="match status" value="1"/>
</dbReference>
<proteinExistence type="predicted"/>
<evidence type="ECO:0000256" key="1">
    <source>
        <dbReference type="ARBA" id="ARBA00022729"/>
    </source>
</evidence>
<dbReference type="Proteomes" id="UP000199628">
    <property type="component" value="Unassembled WGS sequence"/>
</dbReference>
<dbReference type="AlphaFoldDB" id="A0A1G6ZPS5"/>
<dbReference type="PANTHER" id="PTHR35936">
    <property type="entry name" value="MEMBRANE-BOUND LYTIC MUREIN TRANSGLYCOSYLASE F"/>
    <property type="match status" value="1"/>
</dbReference>
<feature type="chain" id="PRO_5011660618" evidence="2">
    <location>
        <begin position="21"/>
        <end position="264"/>
    </location>
</feature>
<evidence type="ECO:0000256" key="2">
    <source>
        <dbReference type="SAM" id="SignalP"/>
    </source>
</evidence>
<accession>A0A1G6ZPS5</accession>
<organism evidence="4 5">
    <name type="scientific">Ruegeria marina</name>
    <dbReference type="NCBI Taxonomy" id="639004"/>
    <lineage>
        <taxon>Bacteria</taxon>
        <taxon>Pseudomonadati</taxon>
        <taxon>Pseudomonadota</taxon>
        <taxon>Alphaproteobacteria</taxon>
        <taxon>Rhodobacterales</taxon>
        <taxon>Roseobacteraceae</taxon>
        <taxon>Ruegeria</taxon>
    </lineage>
</organism>
<dbReference type="STRING" id="639004.SAMN04488239_11341"/>
<dbReference type="RefSeq" id="WP_093034320.1">
    <property type="nucleotide sequence ID" value="NZ_FMZV01000013.1"/>
</dbReference>
<feature type="domain" description="Solute-binding protein family 3/N-terminal" evidence="3">
    <location>
        <begin position="22"/>
        <end position="247"/>
    </location>
</feature>
<name>A0A1G6ZPS5_9RHOB</name>
<dbReference type="InterPro" id="IPR001638">
    <property type="entry name" value="Solute-binding_3/MltF_N"/>
</dbReference>
<reference evidence="5" key="1">
    <citation type="submission" date="2016-10" db="EMBL/GenBank/DDBJ databases">
        <authorList>
            <person name="Varghese N."/>
            <person name="Submissions S."/>
        </authorList>
    </citation>
    <scope>NUCLEOTIDE SEQUENCE [LARGE SCALE GENOMIC DNA]</scope>
    <source>
        <strain evidence="5">CGMCC 1.9108</strain>
    </source>
</reference>
<gene>
    <name evidence="4" type="ORF">SAMN04488239_11341</name>
</gene>
<feature type="signal peptide" evidence="2">
    <location>
        <begin position="1"/>
        <end position="20"/>
    </location>
</feature>
<evidence type="ECO:0000259" key="3">
    <source>
        <dbReference type="SMART" id="SM00062"/>
    </source>
</evidence>
<evidence type="ECO:0000313" key="5">
    <source>
        <dbReference type="Proteomes" id="UP000199628"/>
    </source>
</evidence>
<dbReference type="SUPFAM" id="SSF53850">
    <property type="entry name" value="Periplasmic binding protein-like II"/>
    <property type="match status" value="1"/>
</dbReference>
<dbReference type="PANTHER" id="PTHR35936:SF17">
    <property type="entry name" value="ARGININE-BINDING EXTRACELLULAR PROTEIN ARTP"/>
    <property type="match status" value="1"/>
</dbReference>
<dbReference type="OrthoDB" id="176845at2"/>
<evidence type="ECO:0000313" key="4">
    <source>
        <dbReference type="EMBL" id="SDE03845.1"/>
    </source>
</evidence>
<sequence length="264" mass="28334">MFRSLALSVLTLAIAAPAAAWELAVCSDPAGLPYSARDESGYDNRIAAILADELGADLRFVWMPDNRQRTARGFLHEGACDVIMGVIDGQNGTLTSHAYYRTTYVFVSRDGAVTSLDSPELADMRIGVIGGARRTTPASVGLMRRGYLSQIVHFGASATAGETETAMLDALETGEIDLAILWGPMAAHLERDGLVTSPVAPEIDIPFLPMFAALTVGVRPQDEALRDAIDHALAQRWDDVQAVLTEASVPVLYLPQPQLPEATQ</sequence>